<evidence type="ECO:0000313" key="1">
    <source>
        <dbReference type="EMBL" id="JAG25877.1"/>
    </source>
</evidence>
<reference evidence="1" key="1">
    <citation type="journal article" date="2014" name="PLoS ONE">
        <title>Transcriptome-Based Identification of ABC Transporters in the Western Tarnished Plant Bug Lygus hesperus.</title>
        <authorList>
            <person name="Hull J.J."/>
            <person name="Chaney K."/>
            <person name="Geib S.M."/>
            <person name="Fabrick J.A."/>
            <person name="Brent C.S."/>
            <person name="Walsh D."/>
            <person name="Lavine L.C."/>
        </authorList>
    </citation>
    <scope>NUCLEOTIDE SEQUENCE</scope>
</reference>
<protein>
    <submittedName>
        <fullName evidence="1">U36-theraphotoxin-Cj1a</fullName>
    </submittedName>
</protein>
<dbReference type="AlphaFoldDB" id="A0A0A9XYJ3"/>
<proteinExistence type="predicted"/>
<name>A0A0A9XYJ3_LYGHE</name>
<gene>
    <name evidence="1" type="primary">JZT72</name>
    <name evidence="1" type="ORF">CM83_55617</name>
</gene>
<accession>A0A0A9XYJ3</accession>
<dbReference type="EMBL" id="GBHO01017727">
    <property type="protein sequence ID" value="JAG25877.1"/>
    <property type="molecule type" value="Transcribed_RNA"/>
</dbReference>
<sequence length="371" mass="40308">MGGGVLPEVVFPVEGFGADEADVGFDARVGERVSSEVLRPLERLGAGGAAVGPLVRVGGPVALEVLPAGVTRTTDPTDEPSLHLGLFARVHYVVASQVFVPFEGFGARSAGVRPLVRMGELVSVEVLLSFQACSTNATNESSFNFMRGQVGFEQTFVRVSHVTLWTTVQASTVGRIYNPHVTKSPFAFRRCRKLQKLSEARQILGNFGVGCGDSWPRSRQAFVNRIGHCCSVDHQLSISTLLLFYEAMVVVHRGRSPCITGVRRRRRRRLRLYASEIAGAVKHQFCHRRGACEPNGAASGGGEPLELPVEVVTRDAGSELPWVVHLNLTGALSLTVDVNLRFQASRWISISVINNPKHRNVLKNPLSVGKP</sequence>
<organism evidence="1">
    <name type="scientific">Lygus hesperus</name>
    <name type="common">Western plant bug</name>
    <dbReference type="NCBI Taxonomy" id="30085"/>
    <lineage>
        <taxon>Eukaryota</taxon>
        <taxon>Metazoa</taxon>
        <taxon>Ecdysozoa</taxon>
        <taxon>Arthropoda</taxon>
        <taxon>Hexapoda</taxon>
        <taxon>Insecta</taxon>
        <taxon>Pterygota</taxon>
        <taxon>Neoptera</taxon>
        <taxon>Paraneoptera</taxon>
        <taxon>Hemiptera</taxon>
        <taxon>Heteroptera</taxon>
        <taxon>Panheteroptera</taxon>
        <taxon>Cimicomorpha</taxon>
        <taxon>Miridae</taxon>
        <taxon>Mirini</taxon>
        <taxon>Lygus</taxon>
    </lineage>
</organism>
<reference evidence="1" key="2">
    <citation type="submission" date="2014-07" db="EMBL/GenBank/DDBJ databases">
        <authorList>
            <person name="Hull J."/>
        </authorList>
    </citation>
    <scope>NUCLEOTIDE SEQUENCE</scope>
</reference>